<proteinExistence type="predicted"/>
<organism evidence="1 2">
    <name type="scientific">Hibiscus sabdariffa</name>
    <name type="common">roselle</name>
    <dbReference type="NCBI Taxonomy" id="183260"/>
    <lineage>
        <taxon>Eukaryota</taxon>
        <taxon>Viridiplantae</taxon>
        <taxon>Streptophyta</taxon>
        <taxon>Embryophyta</taxon>
        <taxon>Tracheophyta</taxon>
        <taxon>Spermatophyta</taxon>
        <taxon>Magnoliopsida</taxon>
        <taxon>eudicotyledons</taxon>
        <taxon>Gunneridae</taxon>
        <taxon>Pentapetalae</taxon>
        <taxon>rosids</taxon>
        <taxon>malvids</taxon>
        <taxon>Malvales</taxon>
        <taxon>Malvaceae</taxon>
        <taxon>Malvoideae</taxon>
        <taxon>Hibiscus</taxon>
    </lineage>
</organism>
<dbReference type="EMBL" id="JBBPBN010000041">
    <property type="protein sequence ID" value="KAK8998741.1"/>
    <property type="molecule type" value="Genomic_DNA"/>
</dbReference>
<gene>
    <name evidence="1" type="ORF">V6N11_084124</name>
</gene>
<protein>
    <submittedName>
        <fullName evidence="1">Uncharacterized protein</fullName>
    </submittedName>
</protein>
<keyword evidence="2" id="KW-1185">Reference proteome</keyword>
<evidence type="ECO:0000313" key="1">
    <source>
        <dbReference type="EMBL" id="KAK8998741.1"/>
    </source>
</evidence>
<sequence>MRKEIQSVMLSPKIFHHNHRDNVGKRRKRPFNCWLRRTLNVLVHTHVLVEQPMQITTGNLGYNKVFFSLSEPVFVQVGVGISEGAGGNFKELSEDGVALISAKQIVSSVKFFVNVIETLSPDLAIRRDIPFVSSCIVEEEISFEYCKLDQALEDANQMGLVAVDSTTPCDLSTRMHEARRSFDGGNFHAEEDVRCLGFGNQETWTKKVD</sequence>
<reference evidence="1 2" key="1">
    <citation type="journal article" date="2024" name="G3 (Bethesda)">
        <title>Genome assembly of Hibiscus sabdariffa L. provides insights into metabolisms of medicinal natural products.</title>
        <authorList>
            <person name="Kim T."/>
        </authorList>
    </citation>
    <scope>NUCLEOTIDE SEQUENCE [LARGE SCALE GENOMIC DNA]</scope>
    <source>
        <strain evidence="1">TK-2024</strain>
        <tissue evidence="1">Old leaves</tissue>
    </source>
</reference>
<dbReference type="Proteomes" id="UP001396334">
    <property type="component" value="Unassembled WGS sequence"/>
</dbReference>
<evidence type="ECO:0000313" key="2">
    <source>
        <dbReference type="Proteomes" id="UP001396334"/>
    </source>
</evidence>
<name>A0ABR2QDH7_9ROSI</name>
<accession>A0ABR2QDH7</accession>
<comment type="caution">
    <text evidence="1">The sequence shown here is derived from an EMBL/GenBank/DDBJ whole genome shotgun (WGS) entry which is preliminary data.</text>
</comment>